<dbReference type="Proteomes" id="UP000004508">
    <property type="component" value="Unassembled WGS sequence"/>
</dbReference>
<dbReference type="RefSeq" id="WP_007908464.1">
    <property type="nucleotide sequence ID" value="NZ_ADVG01000001.1"/>
</dbReference>
<evidence type="ECO:0000313" key="4">
    <source>
        <dbReference type="Proteomes" id="UP000004508"/>
    </source>
</evidence>
<sequence>MVSSFKKKRVILIVTSLIISMALLSGMPSIAFASSKRATVAMSPKETTSSLAVTRNATKDGYAYTPSNFSNRKNYQVTIQNIQTNDYNSNNPYYEGVNQNNSGNEGNNWGYYQNNHNREGNQVNN</sequence>
<accession>D6TH65</accession>
<dbReference type="AlphaFoldDB" id="D6TH65"/>
<keyword evidence="2" id="KW-0732">Signal</keyword>
<evidence type="ECO:0000256" key="1">
    <source>
        <dbReference type="SAM" id="MobiDB-lite"/>
    </source>
</evidence>
<feature type="region of interest" description="Disordered" evidence="1">
    <location>
        <begin position="88"/>
        <end position="125"/>
    </location>
</feature>
<gene>
    <name evidence="3" type="ORF">Krac_12446</name>
</gene>
<proteinExistence type="predicted"/>
<evidence type="ECO:0000256" key="2">
    <source>
        <dbReference type="SAM" id="SignalP"/>
    </source>
</evidence>
<feature type="signal peptide" evidence="2">
    <location>
        <begin position="1"/>
        <end position="33"/>
    </location>
</feature>
<dbReference type="EMBL" id="ADVG01000001">
    <property type="protein sequence ID" value="EFH90807.1"/>
    <property type="molecule type" value="Genomic_DNA"/>
</dbReference>
<comment type="caution">
    <text evidence="3">The sequence shown here is derived from an EMBL/GenBank/DDBJ whole genome shotgun (WGS) entry which is preliminary data.</text>
</comment>
<name>D6TH65_KTERA</name>
<evidence type="ECO:0000313" key="3">
    <source>
        <dbReference type="EMBL" id="EFH90807.1"/>
    </source>
</evidence>
<dbReference type="InParanoid" id="D6TH65"/>
<feature type="chain" id="PRO_5003088387" evidence="2">
    <location>
        <begin position="34"/>
        <end position="125"/>
    </location>
</feature>
<reference evidence="3 4" key="1">
    <citation type="journal article" date="2011" name="Stand. Genomic Sci.">
        <title>Non-contiguous finished genome sequence and contextual data of the filamentous soil bacterium Ktedonobacter racemifer type strain (SOSP1-21).</title>
        <authorList>
            <person name="Chang Y.J."/>
            <person name="Land M."/>
            <person name="Hauser L."/>
            <person name="Chertkov O."/>
            <person name="Del Rio T.G."/>
            <person name="Nolan M."/>
            <person name="Copeland A."/>
            <person name="Tice H."/>
            <person name="Cheng J.F."/>
            <person name="Lucas S."/>
            <person name="Han C."/>
            <person name="Goodwin L."/>
            <person name="Pitluck S."/>
            <person name="Ivanova N."/>
            <person name="Ovchinikova G."/>
            <person name="Pati A."/>
            <person name="Chen A."/>
            <person name="Palaniappan K."/>
            <person name="Mavromatis K."/>
            <person name="Liolios K."/>
            <person name="Brettin T."/>
            <person name="Fiebig A."/>
            <person name="Rohde M."/>
            <person name="Abt B."/>
            <person name="Goker M."/>
            <person name="Detter J.C."/>
            <person name="Woyke T."/>
            <person name="Bristow J."/>
            <person name="Eisen J.A."/>
            <person name="Markowitz V."/>
            <person name="Hugenholtz P."/>
            <person name="Kyrpides N.C."/>
            <person name="Klenk H.P."/>
            <person name="Lapidus A."/>
        </authorList>
    </citation>
    <scope>NUCLEOTIDE SEQUENCE [LARGE SCALE GENOMIC DNA]</scope>
    <source>
        <strain evidence="4">DSM 44963</strain>
    </source>
</reference>
<feature type="compositionally biased region" description="Low complexity" evidence="1">
    <location>
        <begin position="96"/>
        <end position="110"/>
    </location>
</feature>
<feature type="compositionally biased region" description="Polar residues" evidence="1">
    <location>
        <begin position="111"/>
        <end position="125"/>
    </location>
</feature>
<keyword evidence="4" id="KW-1185">Reference proteome</keyword>
<organism evidence="3 4">
    <name type="scientific">Ktedonobacter racemifer DSM 44963</name>
    <dbReference type="NCBI Taxonomy" id="485913"/>
    <lineage>
        <taxon>Bacteria</taxon>
        <taxon>Bacillati</taxon>
        <taxon>Chloroflexota</taxon>
        <taxon>Ktedonobacteria</taxon>
        <taxon>Ktedonobacterales</taxon>
        <taxon>Ktedonobacteraceae</taxon>
        <taxon>Ktedonobacter</taxon>
    </lineage>
</organism>
<protein>
    <submittedName>
        <fullName evidence="3">Uncharacterized protein</fullName>
    </submittedName>
</protein>